<evidence type="ECO:0008006" key="3">
    <source>
        <dbReference type="Google" id="ProtNLM"/>
    </source>
</evidence>
<gene>
    <name evidence="1" type="ORF">DPMN_058162</name>
</gene>
<proteinExistence type="predicted"/>
<dbReference type="Proteomes" id="UP000828390">
    <property type="component" value="Unassembled WGS sequence"/>
</dbReference>
<reference evidence="1" key="2">
    <citation type="submission" date="2020-11" db="EMBL/GenBank/DDBJ databases">
        <authorList>
            <person name="McCartney M.A."/>
            <person name="Auch B."/>
            <person name="Kono T."/>
            <person name="Mallez S."/>
            <person name="Becker A."/>
            <person name="Gohl D.M."/>
            <person name="Silverstein K.A.T."/>
            <person name="Koren S."/>
            <person name="Bechman K.B."/>
            <person name="Herman A."/>
            <person name="Abrahante J.E."/>
            <person name="Garbe J."/>
        </authorList>
    </citation>
    <scope>NUCLEOTIDE SEQUENCE</scope>
    <source>
        <strain evidence="1">Duluth1</strain>
        <tissue evidence="1">Whole animal</tissue>
    </source>
</reference>
<dbReference type="InterPro" id="IPR011011">
    <property type="entry name" value="Znf_FYVE_PHD"/>
</dbReference>
<evidence type="ECO:0000313" key="1">
    <source>
        <dbReference type="EMBL" id="KAH3715452.1"/>
    </source>
</evidence>
<accession>A0A9D4C197</accession>
<comment type="caution">
    <text evidence="1">The sequence shown here is derived from an EMBL/GenBank/DDBJ whole genome shotgun (WGS) entry which is preliminary data.</text>
</comment>
<organism evidence="1 2">
    <name type="scientific">Dreissena polymorpha</name>
    <name type="common">Zebra mussel</name>
    <name type="synonym">Mytilus polymorpha</name>
    <dbReference type="NCBI Taxonomy" id="45954"/>
    <lineage>
        <taxon>Eukaryota</taxon>
        <taxon>Metazoa</taxon>
        <taxon>Spiralia</taxon>
        <taxon>Lophotrochozoa</taxon>
        <taxon>Mollusca</taxon>
        <taxon>Bivalvia</taxon>
        <taxon>Autobranchia</taxon>
        <taxon>Heteroconchia</taxon>
        <taxon>Euheterodonta</taxon>
        <taxon>Imparidentia</taxon>
        <taxon>Neoheterodontei</taxon>
        <taxon>Myida</taxon>
        <taxon>Dreissenoidea</taxon>
        <taxon>Dreissenidae</taxon>
        <taxon>Dreissena</taxon>
    </lineage>
</organism>
<dbReference type="SUPFAM" id="SSF57903">
    <property type="entry name" value="FYVE/PHD zinc finger"/>
    <property type="match status" value="1"/>
</dbReference>
<evidence type="ECO:0000313" key="2">
    <source>
        <dbReference type="Proteomes" id="UP000828390"/>
    </source>
</evidence>
<keyword evidence="2" id="KW-1185">Reference proteome</keyword>
<protein>
    <recommendedName>
        <fullName evidence="3">Ubiquitin-like protease family profile domain-containing protein</fullName>
    </recommendedName>
</protein>
<dbReference type="CDD" id="cd15489">
    <property type="entry name" value="PHD_SF"/>
    <property type="match status" value="1"/>
</dbReference>
<dbReference type="AlphaFoldDB" id="A0A9D4C197"/>
<dbReference type="EMBL" id="JAIWYP010000013">
    <property type="protein sequence ID" value="KAH3715452.1"/>
    <property type="molecule type" value="Genomic_DNA"/>
</dbReference>
<reference evidence="1" key="1">
    <citation type="journal article" date="2019" name="bioRxiv">
        <title>The Genome of the Zebra Mussel, Dreissena polymorpha: A Resource for Invasive Species Research.</title>
        <authorList>
            <person name="McCartney M.A."/>
            <person name="Auch B."/>
            <person name="Kono T."/>
            <person name="Mallez S."/>
            <person name="Zhang Y."/>
            <person name="Obille A."/>
            <person name="Becker A."/>
            <person name="Abrahante J.E."/>
            <person name="Garbe J."/>
            <person name="Badalamenti J.P."/>
            <person name="Herman A."/>
            <person name="Mangelson H."/>
            <person name="Liachko I."/>
            <person name="Sullivan S."/>
            <person name="Sone E.D."/>
            <person name="Koren S."/>
            <person name="Silverstein K.A.T."/>
            <person name="Beckman K.B."/>
            <person name="Gohl D.M."/>
        </authorList>
    </citation>
    <scope>NUCLEOTIDE SEQUENCE</scope>
    <source>
        <strain evidence="1">Duluth1</strain>
        <tissue evidence="1">Whole animal</tissue>
    </source>
</reference>
<name>A0A9D4C197_DREPO</name>
<sequence length="153" mass="17597">MNFEHHKLSDLKVIEPKKKVLYFYNSLGETAFQKRHMLQNWKNLLGRTVSDNTNLRLEVPVHSKQTDGFNCGINIVMDVLNNRKEIAATLLLYEVNVKECCPACGWKPEGEEKSMRCGICECYFHKKPHCVGEALHSAGSDTFICKRCEYNVE</sequence>